<dbReference type="NCBIfam" id="TIGR01409">
    <property type="entry name" value="TAT_signal_seq"/>
    <property type="match status" value="1"/>
</dbReference>
<dbReference type="SUPFAM" id="SSF51735">
    <property type="entry name" value="NAD(P)-binding Rossmann-fold domains"/>
    <property type="match status" value="1"/>
</dbReference>
<dbReference type="Pfam" id="PF19051">
    <property type="entry name" value="GFO_IDH_MocA_C2"/>
    <property type="match status" value="1"/>
</dbReference>
<reference evidence="3 4" key="1">
    <citation type="submission" date="2014-10" db="EMBL/GenBank/DDBJ databases">
        <title>Pedobacter Kyungheensis.</title>
        <authorList>
            <person name="Anderson B.M."/>
            <person name="Newman J.D."/>
        </authorList>
    </citation>
    <scope>NUCLEOTIDE SEQUENCE [LARGE SCALE GENOMIC DNA]</scope>
    <source>
        <strain evidence="3 4">KACC 16221</strain>
    </source>
</reference>
<dbReference type="PROSITE" id="PS51318">
    <property type="entry name" value="TAT"/>
    <property type="match status" value="1"/>
</dbReference>
<dbReference type="PANTHER" id="PTHR43818:SF10">
    <property type="entry name" value="NADH-DEPENDENT DEHYDROGENASE-RELATED"/>
    <property type="match status" value="1"/>
</dbReference>
<gene>
    <name evidence="3" type="ORF">OC25_14570</name>
</gene>
<keyword evidence="4" id="KW-1185">Reference proteome</keyword>
<evidence type="ECO:0000313" key="3">
    <source>
        <dbReference type="EMBL" id="KIA92929.1"/>
    </source>
</evidence>
<feature type="domain" description="Gfo/Idh/MocA-like oxidoreductase N-terminal" evidence="1">
    <location>
        <begin position="49"/>
        <end position="167"/>
    </location>
</feature>
<evidence type="ECO:0000313" key="4">
    <source>
        <dbReference type="Proteomes" id="UP000031246"/>
    </source>
</evidence>
<dbReference type="InterPro" id="IPR043906">
    <property type="entry name" value="Gfo/Idh/MocA_OxRdtase_bact_C"/>
</dbReference>
<dbReference type="SUPFAM" id="SSF55347">
    <property type="entry name" value="Glyceraldehyde-3-phosphate dehydrogenase-like, C-terminal domain"/>
    <property type="match status" value="1"/>
</dbReference>
<feature type="domain" description="Gfo/Idh/MocA-like oxidoreductase bacterial type C-terminal" evidence="2">
    <location>
        <begin position="212"/>
        <end position="264"/>
    </location>
</feature>
<proteinExistence type="predicted"/>
<evidence type="ECO:0000259" key="1">
    <source>
        <dbReference type="Pfam" id="PF01408"/>
    </source>
</evidence>
<protein>
    <submittedName>
        <fullName evidence="3">Oxidoreductase</fullName>
    </submittedName>
</protein>
<accession>A0A0C1FYF0</accession>
<dbReference type="InterPro" id="IPR036291">
    <property type="entry name" value="NAD(P)-bd_dom_sf"/>
</dbReference>
<dbReference type="AlphaFoldDB" id="A0A0C1FYF0"/>
<dbReference type="Gene3D" id="3.30.360.10">
    <property type="entry name" value="Dihydrodipicolinate Reductase, domain 2"/>
    <property type="match status" value="1"/>
</dbReference>
<dbReference type="InterPro" id="IPR019546">
    <property type="entry name" value="TAT_signal_bac_arc"/>
</dbReference>
<dbReference type="OrthoDB" id="726883at2"/>
<dbReference type="InterPro" id="IPR050463">
    <property type="entry name" value="Gfo/Idh/MocA_oxidrdct_glycsds"/>
</dbReference>
<dbReference type="Proteomes" id="UP000031246">
    <property type="component" value="Unassembled WGS sequence"/>
</dbReference>
<dbReference type="EMBL" id="JSYN01000017">
    <property type="protein sequence ID" value="KIA92929.1"/>
    <property type="molecule type" value="Genomic_DNA"/>
</dbReference>
<name>A0A0C1FYF0_9SPHI</name>
<dbReference type="Pfam" id="PF01408">
    <property type="entry name" value="GFO_IDH_MocA"/>
    <property type="match status" value="1"/>
</dbReference>
<organism evidence="3 4">
    <name type="scientific">Pedobacter kyungheensis</name>
    <dbReference type="NCBI Taxonomy" id="1069985"/>
    <lineage>
        <taxon>Bacteria</taxon>
        <taxon>Pseudomonadati</taxon>
        <taxon>Bacteroidota</taxon>
        <taxon>Sphingobacteriia</taxon>
        <taxon>Sphingobacteriales</taxon>
        <taxon>Sphingobacteriaceae</taxon>
        <taxon>Pedobacter</taxon>
    </lineage>
</organism>
<sequence>MKTEQENKTTSNRRDFIKTTAIAAAAFMIVPRHVLGGPGYLAPSDRLLVAGIGVGGKGQSDLDMFYKSGKADIAFLCDVDDRRAANSVKAFPKAKYYKDWREMLDKEHKNFDAVSVSTPDHNHAIQALAAMQLGKHVYVQKPLTHDIYEARILTAAAKKYKVVTQMGNQGASNDGPRQMKEWYEAGLIGDVHTVYAWTNRPVWPQGIPWPTKKAEIPKELDWNLWLGTAPEKDFVDKLVPFNWRGWWDYGTGALGDMGCHLIEAPFSVLNLKYAKEVEASVGSVYVDEFKRGYFPESCPPSSHVTLRFPKTDKTKGEVTLHWMDGGIQPERPEELEANETFGDGGNGTLFIGTKGKMMSETYSANPKLLPLSRNKDINVKPKYARVPDGANGHYKQWVEAAIAGYGKQEVSSPFEIAGPLTEALLMANLAIRSFDIQKTVNGKVTYPGRYTKMLWDNDNMKVTNFDDANQFVKREYRKGWNNLTL</sequence>
<dbReference type="RefSeq" id="WP_039477358.1">
    <property type="nucleotide sequence ID" value="NZ_JSYN01000017.1"/>
</dbReference>
<dbReference type="InterPro" id="IPR000683">
    <property type="entry name" value="Gfo/Idh/MocA-like_OxRdtase_N"/>
</dbReference>
<dbReference type="PANTHER" id="PTHR43818">
    <property type="entry name" value="BCDNA.GH03377"/>
    <property type="match status" value="1"/>
</dbReference>
<evidence type="ECO:0000259" key="2">
    <source>
        <dbReference type="Pfam" id="PF19051"/>
    </source>
</evidence>
<dbReference type="GO" id="GO:0000166">
    <property type="term" value="F:nucleotide binding"/>
    <property type="evidence" value="ECO:0007669"/>
    <property type="project" value="InterPro"/>
</dbReference>
<dbReference type="InterPro" id="IPR006311">
    <property type="entry name" value="TAT_signal"/>
</dbReference>
<dbReference type="Gene3D" id="3.40.50.720">
    <property type="entry name" value="NAD(P)-binding Rossmann-like Domain"/>
    <property type="match status" value="1"/>
</dbReference>
<comment type="caution">
    <text evidence="3">The sequence shown here is derived from an EMBL/GenBank/DDBJ whole genome shotgun (WGS) entry which is preliminary data.</text>
</comment>